<organism evidence="2 3">
    <name type="scientific">Diplogelasinospora grovesii</name>
    <dbReference type="NCBI Taxonomy" id="303347"/>
    <lineage>
        <taxon>Eukaryota</taxon>
        <taxon>Fungi</taxon>
        <taxon>Dikarya</taxon>
        <taxon>Ascomycota</taxon>
        <taxon>Pezizomycotina</taxon>
        <taxon>Sordariomycetes</taxon>
        <taxon>Sordariomycetidae</taxon>
        <taxon>Sordariales</taxon>
        <taxon>Diplogelasinosporaceae</taxon>
        <taxon>Diplogelasinospora</taxon>
    </lineage>
</organism>
<comment type="caution">
    <text evidence="2">The sequence shown here is derived from an EMBL/GenBank/DDBJ whole genome shotgun (WGS) entry which is preliminary data.</text>
</comment>
<evidence type="ECO:0000313" key="2">
    <source>
        <dbReference type="EMBL" id="KAK3944790.1"/>
    </source>
</evidence>
<dbReference type="InterPro" id="IPR003615">
    <property type="entry name" value="HNH_nuc"/>
</dbReference>
<gene>
    <name evidence="2" type="ORF">QBC46DRAFT_304165</name>
</gene>
<dbReference type="Proteomes" id="UP001303473">
    <property type="component" value="Unassembled WGS sequence"/>
</dbReference>
<evidence type="ECO:0000313" key="3">
    <source>
        <dbReference type="Proteomes" id="UP001303473"/>
    </source>
</evidence>
<dbReference type="EMBL" id="MU853757">
    <property type="protein sequence ID" value="KAK3944790.1"/>
    <property type="molecule type" value="Genomic_DNA"/>
</dbReference>
<sequence>MANPSHRHQSSLEGLIDFSAQPLFATVDERTRAIDKFHRIVRHYEAKEPTHGRNNQYNRPALVRLTFEYARSPESQDKFLQAFFNSMALGMEDDGPDLGDDEVAADFHSLLYGFADYLLDHFFLPCLHVHLMLKPSPIYHAAIQRVQGQEEHIQSFMGTLDRVSELRSTCLVRDRHRCVITRQFDSQEATERWRQSGSDAKDDDGNMLVNDIQPAHLEVAHILPHSLTKMGNNSQLYDDSRKAALSILNMFDNGVIHLIEGTDIDRPRNAITLSHDMHQHFGGFRVFFEPVPDGPPHTYRIGTFLPLFIVGNQVPVTRSFFNHPTIDPPSPRLLAVHSAIAHILHLSAAGDYIETILKDMEEKMVREDGSTQLGRLVTLGLLMSG</sequence>
<feature type="domain" description="HNH nuclease" evidence="1">
    <location>
        <begin position="201"/>
        <end position="288"/>
    </location>
</feature>
<dbReference type="Pfam" id="PF13391">
    <property type="entry name" value="HNH_2"/>
    <property type="match status" value="1"/>
</dbReference>
<proteinExistence type="predicted"/>
<name>A0AAN6NFY8_9PEZI</name>
<dbReference type="AlphaFoldDB" id="A0AAN6NFY8"/>
<accession>A0AAN6NFY8</accession>
<reference evidence="3" key="1">
    <citation type="journal article" date="2023" name="Mol. Phylogenet. Evol.">
        <title>Genome-scale phylogeny and comparative genomics of the fungal order Sordariales.</title>
        <authorList>
            <person name="Hensen N."/>
            <person name="Bonometti L."/>
            <person name="Westerberg I."/>
            <person name="Brannstrom I.O."/>
            <person name="Guillou S."/>
            <person name="Cros-Aarteil S."/>
            <person name="Calhoun S."/>
            <person name="Haridas S."/>
            <person name="Kuo A."/>
            <person name="Mondo S."/>
            <person name="Pangilinan J."/>
            <person name="Riley R."/>
            <person name="LaButti K."/>
            <person name="Andreopoulos B."/>
            <person name="Lipzen A."/>
            <person name="Chen C."/>
            <person name="Yan M."/>
            <person name="Daum C."/>
            <person name="Ng V."/>
            <person name="Clum A."/>
            <person name="Steindorff A."/>
            <person name="Ohm R.A."/>
            <person name="Martin F."/>
            <person name="Silar P."/>
            <person name="Natvig D.O."/>
            <person name="Lalanne C."/>
            <person name="Gautier V."/>
            <person name="Ament-Velasquez S.L."/>
            <person name="Kruys A."/>
            <person name="Hutchinson M.I."/>
            <person name="Powell A.J."/>
            <person name="Barry K."/>
            <person name="Miller A.N."/>
            <person name="Grigoriev I.V."/>
            <person name="Debuchy R."/>
            <person name="Gladieux P."/>
            <person name="Hiltunen Thoren M."/>
            <person name="Johannesson H."/>
        </authorList>
    </citation>
    <scope>NUCLEOTIDE SEQUENCE [LARGE SCALE GENOMIC DNA]</scope>
    <source>
        <strain evidence="3">CBS 340.73</strain>
    </source>
</reference>
<evidence type="ECO:0000259" key="1">
    <source>
        <dbReference type="Pfam" id="PF13391"/>
    </source>
</evidence>
<keyword evidence="3" id="KW-1185">Reference proteome</keyword>
<protein>
    <recommendedName>
        <fullName evidence="1">HNH nuclease domain-containing protein</fullName>
    </recommendedName>
</protein>